<proteinExistence type="predicted"/>
<accession>A0A1F5G6L4</accession>
<protein>
    <submittedName>
        <fullName evidence="1">Uncharacterized protein</fullName>
    </submittedName>
</protein>
<sequence length="252" mass="28965">MKEAQPISPEILNSAIRRTLLIEAQNQPKLPNDIDAVWVFAGPGNYFIPLKKGEQPWQIFMDRDRIHTSLRLYRALAAKRIANRSDQQIPPSTLSLEELTRLGPYFIYNGNPEENGAFQEAFAKGLLKLPYEKVIILDEVESPNGNHPIATTVDQIASFYQELARVDSPLRRCHRVALVSHSPHFVRIPHYIRQFEEEFLRQHGRLVNYFVFGVKSNQVVFNQFVREELEKLTAYISCGHLNPVPTPHLTIV</sequence>
<dbReference type="AlphaFoldDB" id="A0A1F5G6L4"/>
<dbReference type="EMBL" id="MFAY01000058">
    <property type="protein sequence ID" value="OGD87455.1"/>
    <property type="molecule type" value="Genomic_DNA"/>
</dbReference>
<comment type="caution">
    <text evidence="1">The sequence shown here is derived from an EMBL/GenBank/DDBJ whole genome shotgun (WGS) entry which is preliminary data.</text>
</comment>
<dbReference type="Proteomes" id="UP000178577">
    <property type="component" value="Unassembled WGS sequence"/>
</dbReference>
<organism evidence="1 2">
    <name type="scientific">Candidatus Curtissbacteria bacterium RIFCSPHIGHO2_01_FULL_40_12</name>
    <dbReference type="NCBI Taxonomy" id="1797710"/>
    <lineage>
        <taxon>Bacteria</taxon>
        <taxon>Candidatus Curtissiibacteriota</taxon>
    </lineage>
</organism>
<name>A0A1F5G6L4_9BACT</name>
<evidence type="ECO:0000313" key="1">
    <source>
        <dbReference type="EMBL" id="OGD87455.1"/>
    </source>
</evidence>
<evidence type="ECO:0000313" key="2">
    <source>
        <dbReference type="Proteomes" id="UP000178577"/>
    </source>
</evidence>
<gene>
    <name evidence="1" type="ORF">A2693_01155</name>
</gene>
<reference evidence="1 2" key="1">
    <citation type="journal article" date="2016" name="Nat. Commun.">
        <title>Thousands of microbial genomes shed light on interconnected biogeochemical processes in an aquifer system.</title>
        <authorList>
            <person name="Anantharaman K."/>
            <person name="Brown C.T."/>
            <person name="Hug L.A."/>
            <person name="Sharon I."/>
            <person name="Castelle C.J."/>
            <person name="Probst A.J."/>
            <person name="Thomas B.C."/>
            <person name="Singh A."/>
            <person name="Wilkins M.J."/>
            <person name="Karaoz U."/>
            <person name="Brodie E.L."/>
            <person name="Williams K.H."/>
            <person name="Hubbard S.S."/>
            <person name="Banfield J.F."/>
        </authorList>
    </citation>
    <scope>NUCLEOTIDE SEQUENCE [LARGE SCALE GENOMIC DNA]</scope>
</reference>